<sequence>MANEDSHAQLPMERSTFLPPFSSHYDKDEDWDCYVERFELFLQAHGLDPSQSTPRVAAMFLHSIGPHYYNVVRELVAPSKPSTLSYGELKKILRKHLKAPPIIVAERRKLIKRDQMSSESIADYVVALKHLSLHCNYGDNLDENLRDRFISGLRSESTSLKLMEKARDKPALTFVEAVDFAQSREVTFAEARSMRDDMSNPVKSKTSVNAVRQNFKPRRGGQTGSGQCFRCGRSSHHPDQYWFKETKCNQVPSHRTHRKEVQLQRFHGQDRPQREQEFKPSGL</sequence>
<protein>
    <recommendedName>
        <fullName evidence="4">Gag protein</fullName>
    </recommendedName>
</protein>
<evidence type="ECO:0008006" key="4">
    <source>
        <dbReference type="Google" id="ProtNLM"/>
    </source>
</evidence>
<dbReference type="RefSeq" id="XP_038063052.1">
    <property type="nucleotide sequence ID" value="XM_038207124.1"/>
</dbReference>
<dbReference type="Proteomes" id="UP000887568">
    <property type="component" value="Unplaced"/>
</dbReference>
<dbReference type="PANTHER" id="PTHR33198:SF19">
    <property type="entry name" value="CCHC-TYPE DOMAIN-CONTAINING PROTEIN"/>
    <property type="match status" value="1"/>
</dbReference>
<dbReference type="PANTHER" id="PTHR33198">
    <property type="entry name" value="ANK_REP_REGION DOMAIN-CONTAINING PROTEIN-RELATED"/>
    <property type="match status" value="1"/>
</dbReference>
<dbReference type="GeneID" id="119733752"/>
<dbReference type="OrthoDB" id="6489650at2759"/>
<accession>A0A914AH55</accession>
<name>A0A914AH55_PATMI</name>
<dbReference type="AlphaFoldDB" id="A0A914AH55"/>
<dbReference type="EnsemblMetazoa" id="XM_038207124.1">
    <property type="protein sequence ID" value="XP_038063052.1"/>
    <property type="gene ID" value="LOC119733752"/>
</dbReference>
<dbReference type="OMA" id="CECCANT"/>
<feature type="compositionally biased region" description="Basic and acidic residues" evidence="1">
    <location>
        <begin position="259"/>
        <end position="283"/>
    </location>
</feature>
<organism evidence="2 3">
    <name type="scientific">Patiria miniata</name>
    <name type="common">Bat star</name>
    <name type="synonym">Asterina miniata</name>
    <dbReference type="NCBI Taxonomy" id="46514"/>
    <lineage>
        <taxon>Eukaryota</taxon>
        <taxon>Metazoa</taxon>
        <taxon>Echinodermata</taxon>
        <taxon>Eleutherozoa</taxon>
        <taxon>Asterozoa</taxon>
        <taxon>Asteroidea</taxon>
        <taxon>Valvatacea</taxon>
        <taxon>Valvatida</taxon>
        <taxon>Asterinidae</taxon>
        <taxon>Patiria</taxon>
    </lineage>
</organism>
<evidence type="ECO:0000313" key="2">
    <source>
        <dbReference type="EnsemblMetazoa" id="XP_038063052.1"/>
    </source>
</evidence>
<feature type="region of interest" description="Disordered" evidence="1">
    <location>
        <begin position="252"/>
        <end position="283"/>
    </location>
</feature>
<keyword evidence="3" id="KW-1185">Reference proteome</keyword>
<evidence type="ECO:0000256" key="1">
    <source>
        <dbReference type="SAM" id="MobiDB-lite"/>
    </source>
</evidence>
<reference evidence="2" key="1">
    <citation type="submission" date="2022-11" db="UniProtKB">
        <authorList>
            <consortium name="EnsemblMetazoa"/>
        </authorList>
    </citation>
    <scope>IDENTIFICATION</scope>
</reference>
<proteinExistence type="predicted"/>
<evidence type="ECO:0000313" key="3">
    <source>
        <dbReference type="Proteomes" id="UP000887568"/>
    </source>
</evidence>